<evidence type="ECO:0000313" key="2">
    <source>
        <dbReference type="Proteomes" id="UP000503349"/>
    </source>
</evidence>
<keyword evidence="2" id="KW-1185">Reference proteome</keyword>
<accession>A0A6G1PWG8</accession>
<name>A0A6G1PWG8_CHAAH</name>
<evidence type="ECO:0008006" key="3">
    <source>
        <dbReference type="Google" id="ProtNLM"/>
    </source>
</evidence>
<sequence>MKCFEGLVKSHIKTLIDFISAFNTIIPQQLIEKLSLLGLNTSLCNWILDFLMERPQAIQIGNI</sequence>
<reference evidence="2" key="2">
    <citation type="submission" date="2019-02" db="EMBL/GenBank/DDBJ databases">
        <title>Opniocepnalus argus Var Kimnra genome.</title>
        <authorList>
            <person name="Zhou C."/>
            <person name="Xiao S."/>
        </authorList>
    </citation>
    <scope>NUCLEOTIDE SEQUENCE [LARGE SCALE GENOMIC DNA]</scope>
</reference>
<dbReference type="EMBL" id="CM015721">
    <property type="protein sequence ID" value="KAF3694328.1"/>
    <property type="molecule type" value="Genomic_DNA"/>
</dbReference>
<dbReference type="AlphaFoldDB" id="A0A6G1PWG8"/>
<reference evidence="1 2" key="1">
    <citation type="submission" date="2019-02" db="EMBL/GenBank/DDBJ databases">
        <title>Opniocepnalus argus genome.</title>
        <authorList>
            <person name="Zhou C."/>
            <person name="Xiao S."/>
        </authorList>
    </citation>
    <scope>NUCLEOTIDE SEQUENCE [LARGE SCALE GENOMIC DNA]</scope>
    <source>
        <strain evidence="1">OARG1902GOOAL</strain>
        <tissue evidence="1">Muscle</tissue>
    </source>
</reference>
<organism evidence="1 2">
    <name type="scientific">Channa argus</name>
    <name type="common">Northern snakehead</name>
    <name type="synonym">Ophicephalus argus</name>
    <dbReference type="NCBI Taxonomy" id="215402"/>
    <lineage>
        <taxon>Eukaryota</taxon>
        <taxon>Metazoa</taxon>
        <taxon>Chordata</taxon>
        <taxon>Craniata</taxon>
        <taxon>Vertebrata</taxon>
        <taxon>Euteleostomi</taxon>
        <taxon>Actinopterygii</taxon>
        <taxon>Neopterygii</taxon>
        <taxon>Teleostei</taxon>
        <taxon>Neoteleostei</taxon>
        <taxon>Acanthomorphata</taxon>
        <taxon>Anabantaria</taxon>
        <taxon>Anabantiformes</taxon>
        <taxon>Channoidei</taxon>
        <taxon>Channidae</taxon>
        <taxon>Channa</taxon>
    </lineage>
</organism>
<evidence type="ECO:0000313" key="1">
    <source>
        <dbReference type="EMBL" id="KAF3694328.1"/>
    </source>
</evidence>
<proteinExistence type="predicted"/>
<gene>
    <name evidence="1" type="ORF">EXN66_Car010004</name>
</gene>
<dbReference type="Proteomes" id="UP000503349">
    <property type="component" value="Chromosome 10"/>
</dbReference>
<protein>
    <recommendedName>
        <fullName evidence="3">Reverse transcriptase domain-containing protein</fullName>
    </recommendedName>
</protein>